<gene>
    <name evidence="2" type="ORF">EVOR1521_LOCUS9725</name>
</gene>
<comment type="caution">
    <text evidence="2">The sequence shown here is derived from an EMBL/GenBank/DDBJ whole genome shotgun (WGS) entry which is preliminary data.</text>
</comment>
<sequence>MGRMPNAKRKRAPTLTVQKKPHGKRRCNGRIEPQKRGQPMPYCRKHLRAGDGALKVYQHPKGYGKILVARFNLAKGYRMVYHGHRKTTGTHHDDELDPDEDRTLWFYPDGQGRVNGYIDPTGCPGSVLQFAANCGPKEVVNLRQSNRAFGARDGDYGGMEYTATMAVPAGTQLVHNYGASWWKDRPELKRCDVGTDRFPAPKRKAK</sequence>
<dbReference type="AlphaFoldDB" id="A0AA36I8U3"/>
<dbReference type="EMBL" id="CAUJNA010000890">
    <property type="protein sequence ID" value="CAJ1382331.1"/>
    <property type="molecule type" value="Genomic_DNA"/>
</dbReference>
<evidence type="ECO:0000256" key="1">
    <source>
        <dbReference type="SAM" id="MobiDB-lite"/>
    </source>
</evidence>
<accession>A0AA36I8U3</accession>
<protein>
    <recommendedName>
        <fullName evidence="4">SET domain-containing protein</fullName>
    </recommendedName>
</protein>
<evidence type="ECO:0000313" key="2">
    <source>
        <dbReference type="EMBL" id="CAJ1382331.1"/>
    </source>
</evidence>
<evidence type="ECO:0000313" key="3">
    <source>
        <dbReference type="Proteomes" id="UP001178507"/>
    </source>
</evidence>
<feature type="compositionally biased region" description="Basic residues" evidence="1">
    <location>
        <begin position="1"/>
        <end position="12"/>
    </location>
</feature>
<name>A0AA36I8U3_9DINO</name>
<feature type="region of interest" description="Disordered" evidence="1">
    <location>
        <begin position="1"/>
        <end position="25"/>
    </location>
</feature>
<keyword evidence="3" id="KW-1185">Reference proteome</keyword>
<proteinExistence type="predicted"/>
<evidence type="ECO:0008006" key="4">
    <source>
        <dbReference type="Google" id="ProtNLM"/>
    </source>
</evidence>
<dbReference type="Proteomes" id="UP001178507">
    <property type="component" value="Unassembled WGS sequence"/>
</dbReference>
<organism evidence="2 3">
    <name type="scientific">Effrenium voratum</name>
    <dbReference type="NCBI Taxonomy" id="2562239"/>
    <lineage>
        <taxon>Eukaryota</taxon>
        <taxon>Sar</taxon>
        <taxon>Alveolata</taxon>
        <taxon>Dinophyceae</taxon>
        <taxon>Suessiales</taxon>
        <taxon>Symbiodiniaceae</taxon>
        <taxon>Effrenium</taxon>
    </lineage>
</organism>
<reference evidence="2" key="1">
    <citation type="submission" date="2023-08" db="EMBL/GenBank/DDBJ databases">
        <authorList>
            <person name="Chen Y."/>
            <person name="Shah S."/>
            <person name="Dougan E. K."/>
            <person name="Thang M."/>
            <person name="Chan C."/>
        </authorList>
    </citation>
    <scope>NUCLEOTIDE SEQUENCE</scope>
</reference>